<reference evidence="3 4" key="1">
    <citation type="submission" date="2019-07" db="EMBL/GenBank/DDBJ databases">
        <title>Venturia inaequalis Genome Resource.</title>
        <authorList>
            <person name="Lichtner F.J."/>
        </authorList>
    </citation>
    <scope>NUCLEOTIDE SEQUENCE [LARGE SCALE GENOMIC DNA]</scope>
    <source>
        <strain evidence="3 4">DMI_063113</strain>
    </source>
</reference>
<feature type="transmembrane region" description="Helical" evidence="2">
    <location>
        <begin position="95"/>
        <end position="115"/>
    </location>
</feature>
<dbReference type="EMBL" id="WNWR01000068">
    <property type="protein sequence ID" value="KAE9992174.1"/>
    <property type="molecule type" value="Genomic_DNA"/>
</dbReference>
<feature type="transmembrane region" description="Helical" evidence="2">
    <location>
        <begin position="29"/>
        <end position="48"/>
    </location>
</feature>
<keyword evidence="2" id="KW-0812">Transmembrane</keyword>
<feature type="compositionally biased region" description="Low complexity" evidence="1">
    <location>
        <begin position="191"/>
        <end position="201"/>
    </location>
</feature>
<proteinExistence type="predicted"/>
<keyword evidence="2" id="KW-0472">Membrane</keyword>
<evidence type="ECO:0000256" key="1">
    <source>
        <dbReference type="SAM" id="MobiDB-lite"/>
    </source>
</evidence>
<protein>
    <submittedName>
        <fullName evidence="3">Uncharacterized protein</fullName>
    </submittedName>
</protein>
<evidence type="ECO:0000313" key="4">
    <source>
        <dbReference type="Proteomes" id="UP000490939"/>
    </source>
</evidence>
<feature type="compositionally biased region" description="Polar residues" evidence="1">
    <location>
        <begin position="216"/>
        <end position="226"/>
    </location>
</feature>
<feature type="transmembrane region" description="Helical" evidence="2">
    <location>
        <begin position="60"/>
        <end position="83"/>
    </location>
</feature>
<evidence type="ECO:0000256" key="2">
    <source>
        <dbReference type="SAM" id="Phobius"/>
    </source>
</evidence>
<name>A0A8H3VMY3_VENIN</name>
<comment type="caution">
    <text evidence="3">The sequence shown here is derived from an EMBL/GenBank/DDBJ whole genome shotgun (WGS) entry which is preliminary data.</text>
</comment>
<feature type="region of interest" description="Disordered" evidence="1">
    <location>
        <begin position="191"/>
        <end position="236"/>
    </location>
</feature>
<dbReference type="Proteomes" id="UP000490939">
    <property type="component" value="Unassembled WGS sequence"/>
</dbReference>
<organism evidence="3 4">
    <name type="scientific">Venturia inaequalis</name>
    <name type="common">Apple scab fungus</name>
    <dbReference type="NCBI Taxonomy" id="5025"/>
    <lineage>
        <taxon>Eukaryota</taxon>
        <taxon>Fungi</taxon>
        <taxon>Dikarya</taxon>
        <taxon>Ascomycota</taxon>
        <taxon>Pezizomycotina</taxon>
        <taxon>Dothideomycetes</taxon>
        <taxon>Pleosporomycetidae</taxon>
        <taxon>Venturiales</taxon>
        <taxon>Venturiaceae</taxon>
        <taxon>Venturia</taxon>
    </lineage>
</organism>
<sequence length="236" mass="26138">MKSTIPATLHGQRQLPLLGSLPPTTMNPYLEIVMDFIYYTVYALLTALRWITYPLKPVWYLLYVCALPFIYIGHFFASAAAYPASKLPGSAIETLYIYLATAALLGLLTGLTLHLTKLLLTTLLNLSPSHTHTSTLQSKPAKRTLSQYRASKLAKSKSLRNLPLTDLNRLPLTDLNLDELSASSLLSPRSLTSPLLSPTTTNGKGRGDQRWVRKGSSLSSHHQTTIMEEGDSDDYF</sequence>
<accession>A0A8H3VMY3</accession>
<evidence type="ECO:0000313" key="3">
    <source>
        <dbReference type="EMBL" id="KAE9992174.1"/>
    </source>
</evidence>
<dbReference type="AlphaFoldDB" id="A0A8H3VMY3"/>
<gene>
    <name evidence="3" type="ORF">EG327_009908</name>
</gene>
<keyword evidence="2" id="KW-1133">Transmembrane helix</keyword>
<keyword evidence="4" id="KW-1185">Reference proteome</keyword>